<dbReference type="GO" id="GO:0005886">
    <property type="term" value="C:plasma membrane"/>
    <property type="evidence" value="ECO:0007669"/>
    <property type="project" value="TreeGrafter"/>
</dbReference>
<gene>
    <name evidence="5" type="ORF">BKX93_07340</name>
</gene>
<feature type="domain" description="Methyl-accepting transducer" evidence="4">
    <location>
        <begin position="381"/>
        <end position="596"/>
    </location>
</feature>
<comment type="similarity">
    <text evidence="2">Belongs to the methyl-accepting chemotaxis (MCP) protein family.</text>
</comment>
<evidence type="ECO:0000256" key="1">
    <source>
        <dbReference type="ARBA" id="ARBA00022500"/>
    </source>
</evidence>
<protein>
    <recommendedName>
        <fullName evidence="4">Methyl-accepting transducer domain-containing protein</fullName>
    </recommendedName>
</protein>
<dbReference type="KEGG" id="cvc:BKX93_07340"/>
<dbReference type="GeneID" id="68841023"/>
<organism evidence="5 6">
    <name type="scientific">Chromobacterium vaccinii</name>
    <dbReference type="NCBI Taxonomy" id="1108595"/>
    <lineage>
        <taxon>Bacteria</taxon>
        <taxon>Pseudomonadati</taxon>
        <taxon>Pseudomonadota</taxon>
        <taxon>Betaproteobacteria</taxon>
        <taxon>Neisseriales</taxon>
        <taxon>Chromobacteriaceae</taxon>
        <taxon>Chromobacterium</taxon>
    </lineage>
</organism>
<evidence type="ECO:0000313" key="6">
    <source>
        <dbReference type="Proteomes" id="UP000178776"/>
    </source>
</evidence>
<dbReference type="GO" id="GO:0007165">
    <property type="term" value="P:signal transduction"/>
    <property type="evidence" value="ECO:0007669"/>
    <property type="project" value="UniProtKB-KW"/>
</dbReference>
<dbReference type="PANTHER" id="PTHR43531:SF11">
    <property type="entry name" value="METHYL-ACCEPTING CHEMOTAXIS PROTEIN 3"/>
    <property type="match status" value="1"/>
</dbReference>
<dbReference type="EMBL" id="CP017707">
    <property type="protein sequence ID" value="AOZ49828.1"/>
    <property type="molecule type" value="Genomic_DNA"/>
</dbReference>
<evidence type="ECO:0000313" key="5">
    <source>
        <dbReference type="EMBL" id="AOZ49828.1"/>
    </source>
</evidence>
<dbReference type="InterPro" id="IPR013587">
    <property type="entry name" value="Nitrate/nitrite_sensing"/>
</dbReference>
<dbReference type="Pfam" id="PF00015">
    <property type="entry name" value="MCPsignal"/>
    <property type="match status" value="1"/>
</dbReference>
<accession>A0A1D9LEY4</accession>
<dbReference type="Gene3D" id="1.10.287.950">
    <property type="entry name" value="Methyl-accepting chemotaxis protein"/>
    <property type="match status" value="1"/>
</dbReference>
<dbReference type="SUPFAM" id="SSF58104">
    <property type="entry name" value="Methyl-accepting chemotaxis protein (MCP) signaling domain"/>
    <property type="match status" value="1"/>
</dbReference>
<dbReference type="InterPro" id="IPR004089">
    <property type="entry name" value="MCPsignal_dom"/>
</dbReference>
<sequence>MPYRLKLVHRLVLLTAPLAMLLLAGGAAYTMDRRHAADQLQQDVKLADNAALIGELIHALQSERGLSNGYLNASAPMPDALRQRRAEASALLDRLRRQPGDGLKPRLRAFIDDSVPAADRLERLRSSVNIHRIAPLEMFAAYSAMIEQLSGVVALFDAQSEDIRASVQQWSALQCQSEYTGRTRGLVNGVLSSGRMTVADVRRVSGVVSQEALCEQLYLQHGGNPSTLAQALQSTRDFEAMRDALLEREPGAVEQRLSPAAWFQAASARLDALYGLQRRLLDDIRQRASDQAEHARRQGWLALAGLLALLLPIGASILLARDVIRTLGAEPDDVAQGMRELADGRLAFTLPLAKHDTRSLAAHIRKMGEKLSAVILQVQTDADAVANASLQLNTASQSLSASACGTSASIEQTCETVNDISRQMFDMADQASHTGEIANEAANQADAGNRVVGEAIQAMRRIAQRTDIIDDIAYQTNLLALNAAIEAARAGEVGKGFAVVADEVRKLAIRSQDAAKEIGQVAARSVQLAESAGASLDAIVASSRETRELVEGISRDASAQARQVGNITSVMQGLSHLSQDNAATSEELSAAAHETAQRADSLRRQMEYFQQPTRN</sequence>
<dbReference type="STRING" id="1108595.BKX93_07340"/>
<evidence type="ECO:0000256" key="3">
    <source>
        <dbReference type="PROSITE-ProRule" id="PRU00284"/>
    </source>
</evidence>
<evidence type="ECO:0000259" key="4">
    <source>
        <dbReference type="PROSITE" id="PS50111"/>
    </source>
</evidence>
<dbReference type="PROSITE" id="PS50111">
    <property type="entry name" value="CHEMOTAXIS_TRANSDUC_2"/>
    <property type="match status" value="1"/>
</dbReference>
<name>A0A1D9LEY4_9NEIS</name>
<dbReference type="AlphaFoldDB" id="A0A1D9LEY4"/>
<dbReference type="SMART" id="SM00283">
    <property type="entry name" value="MA"/>
    <property type="match status" value="1"/>
</dbReference>
<keyword evidence="3" id="KW-0807">Transducer</keyword>
<dbReference type="InterPro" id="IPR051310">
    <property type="entry name" value="MCP_chemotaxis"/>
</dbReference>
<proteinExistence type="inferred from homology"/>
<dbReference type="Proteomes" id="UP000178776">
    <property type="component" value="Chromosome"/>
</dbReference>
<keyword evidence="1" id="KW-0145">Chemotaxis</keyword>
<dbReference type="Pfam" id="PF08376">
    <property type="entry name" value="NIT"/>
    <property type="match status" value="1"/>
</dbReference>
<dbReference type="GO" id="GO:0006935">
    <property type="term" value="P:chemotaxis"/>
    <property type="evidence" value="ECO:0007669"/>
    <property type="project" value="UniProtKB-KW"/>
</dbReference>
<dbReference type="PANTHER" id="PTHR43531">
    <property type="entry name" value="PROTEIN ICFG"/>
    <property type="match status" value="1"/>
</dbReference>
<evidence type="ECO:0000256" key="2">
    <source>
        <dbReference type="ARBA" id="ARBA00029447"/>
    </source>
</evidence>
<dbReference type="RefSeq" id="WP_070979382.1">
    <property type="nucleotide sequence ID" value="NZ_CP017707.1"/>
</dbReference>
<dbReference type="GO" id="GO:0004888">
    <property type="term" value="F:transmembrane signaling receptor activity"/>
    <property type="evidence" value="ECO:0007669"/>
    <property type="project" value="TreeGrafter"/>
</dbReference>
<reference evidence="5 6" key="1">
    <citation type="submission" date="2016-10" db="EMBL/GenBank/DDBJ databases">
        <title>Chromobacterium muskegensis sp. nov., an insecticidal bacterium isolated from Sphagnum bogs.</title>
        <authorList>
            <person name="Sparks M.E."/>
            <person name="Blackburn M.B."/>
            <person name="Gundersen-Rindal D.E."/>
            <person name="Mitchell A."/>
            <person name="Farrar R."/>
            <person name="Kuhar D."/>
        </authorList>
    </citation>
    <scope>NUCLEOTIDE SEQUENCE [LARGE SCALE GENOMIC DNA]</scope>
    <source>
        <strain evidence="5 6">21-1</strain>
    </source>
</reference>